<proteinExistence type="predicted"/>
<dbReference type="Proteomes" id="UP000003295">
    <property type="component" value="Unassembled WGS sequence"/>
</dbReference>
<accession>C4F8E5</accession>
<dbReference type="RefSeq" id="WP_006722560.1">
    <property type="nucleotide sequence ID" value="NZ_GG692710.1"/>
</dbReference>
<evidence type="ECO:0000313" key="2">
    <source>
        <dbReference type="EMBL" id="EEP44817.1"/>
    </source>
</evidence>
<evidence type="ECO:0000256" key="1">
    <source>
        <dbReference type="SAM" id="MobiDB-lite"/>
    </source>
</evidence>
<evidence type="ECO:0000313" key="3">
    <source>
        <dbReference type="Proteomes" id="UP000003295"/>
    </source>
</evidence>
<dbReference type="InterPro" id="IPR007499">
    <property type="entry name" value="ERF_bacteria_virus"/>
</dbReference>
<protein>
    <submittedName>
        <fullName evidence="2">Erf family protein</fullName>
    </submittedName>
</protein>
<dbReference type="AlphaFoldDB" id="C4F8E5"/>
<feature type="region of interest" description="Disordered" evidence="1">
    <location>
        <begin position="116"/>
        <end position="147"/>
    </location>
</feature>
<organism evidence="2 3">
    <name type="scientific">Collinsella intestinalis DSM 13280</name>
    <dbReference type="NCBI Taxonomy" id="521003"/>
    <lineage>
        <taxon>Bacteria</taxon>
        <taxon>Bacillati</taxon>
        <taxon>Actinomycetota</taxon>
        <taxon>Coriobacteriia</taxon>
        <taxon>Coriobacteriales</taxon>
        <taxon>Coriobacteriaceae</taxon>
        <taxon>Collinsella</taxon>
    </lineage>
</organism>
<dbReference type="STRING" id="521003.COLINT_02316"/>
<dbReference type="EMBL" id="ABXH02000005">
    <property type="protein sequence ID" value="EEP44817.1"/>
    <property type="molecule type" value="Genomic_DNA"/>
</dbReference>
<reference evidence="2 3" key="1">
    <citation type="submission" date="2009-04" db="EMBL/GenBank/DDBJ databases">
        <authorList>
            <person name="Weinstock G."/>
            <person name="Sodergren E."/>
            <person name="Clifton S."/>
            <person name="Fulton L."/>
            <person name="Fulton B."/>
            <person name="Courtney L."/>
            <person name="Fronick C."/>
            <person name="Harrison M."/>
            <person name="Strong C."/>
            <person name="Farmer C."/>
            <person name="Delahaunty K."/>
            <person name="Markovic C."/>
            <person name="Hall O."/>
            <person name="Minx P."/>
            <person name="Tomlinson C."/>
            <person name="Mitreva M."/>
            <person name="Nelson J."/>
            <person name="Hou S."/>
            <person name="Wollam A."/>
            <person name="Pepin K.H."/>
            <person name="Johnson M."/>
            <person name="Bhonagiri V."/>
            <person name="Nash W.E."/>
            <person name="Warren W."/>
            <person name="Chinwalla A."/>
            <person name="Mardis E.R."/>
            <person name="Wilson R.K."/>
        </authorList>
    </citation>
    <scope>NUCLEOTIDE SEQUENCE [LARGE SCALE GENOMIC DNA]</scope>
    <source>
        <strain evidence="2 3">DSM 13280</strain>
    </source>
</reference>
<gene>
    <name evidence="2" type="ORF">COLINT_02316</name>
</gene>
<dbReference type="HOGENOM" id="CLU_1298039_0_0_11"/>
<dbReference type="Pfam" id="PF04404">
    <property type="entry name" value="ERF"/>
    <property type="match status" value="1"/>
</dbReference>
<comment type="caution">
    <text evidence="2">The sequence shown here is derived from an EMBL/GenBank/DDBJ whole genome shotgun (WGS) entry which is preliminary data.</text>
</comment>
<name>C4F8E5_9ACTN</name>
<sequence length="212" mass="23798">MAESKPIFDLLAKAQSEMTNPKMRGEGQIGSRKYSYAELSDVLNVVRKALNDNGLYLLQKTVREDDGTLYISTNVCRGDAVVELDREYYSYETDPQNFGKRETYARRYSLNKAFGLAGENDSDGDTGPVKEPKKSTGQTLGGTKKPSKRQQMLAKVAKYKAVCIEHGLTNEELDGYLEAHFQTDDPAKLTDGQLIEYGKQLAETVKKYEEEQ</sequence>